<evidence type="ECO:0000313" key="2">
    <source>
        <dbReference type="EMBL" id="MEQ2179157.1"/>
    </source>
</evidence>
<evidence type="ECO:0000313" key="3">
    <source>
        <dbReference type="Proteomes" id="UP001476798"/>
    </source>
</evidence>
<dbReference type="EMBL" id="JAHRIO010062117">
    <property type="protein sequence ID" value="MEQ2179157.1"/>
    <property type="molecule type" value="Genomic_DNA"/>
</dbReference>
<keyword evidence="3" id="KW-1185">Reference proteome</keyword>
<dbReference type="Proteomes" id="UP001476798">
    <property type="component" value="Unassembled WGS sequence"/>
</dbReference>
<proteinExistence type="predicted"/>
<sequence length="102" mass="11771">MIWDQDRKAPNHKQNQEVLIRPATSGEVASRSPRQRRETRTQLLLTKQVLVFMQTQTVSFFSASPDEGLEGGALRVDAQRNPFALLVLRDEAMDQLWNNKHR</sequence>
<name>A0ABV0P6U1_9TELE</name>
<evidence type="ECO:0000256" key="1">
    <source>
        <dbReference type="SAM" id="MobiDB-lite"/>
    </source>
</evidence>
<gene>
    <name evidence="2" type="ORF">GOODEAATRI_021736</name>
</gene>
<organism evidence="2 3">
    <name type="scientific">Goodea atripinnis</name>
    <dbReference type="NCBI Taxonomy" id="208336"/>
    <lineage>
        <taxon>Eukaryota</taxon>
        <taxon>Metazoa</taxon>
        <taxon>Chordata</taxon>
        <taxon>Craniata</taxon>
        <taxon>Vertebrata</taxon>
        <taxon>Euteleostomi</taxon>
        <taxon>Actinopterygii</taxon>
        <taxon>Neopterygii</taxon>
        <taxon>Teleostei</taxon>
        <taxon>Neoteleostei</taxon>
        <taxon>Acanthomorphata</taxon>
        <taxon>Ovalentaria</taxon>
        <taxon>Atherinomorphae</taxon>
        <taxon>Cyprinodontiformes</taxon>
        <taxon>Goodeidae</taxon>
        <taxon>Goodea</taxon>
    </lineage>
</organism>
<reference evidence="2 3" key="1">
    <citation type="submission" date="2021-06" db="EMBL/GenBank/DDBJ databases">
        <authorList>
            <person name="Palmer J.M."/>
        </authorList>
    </citation>
    <scope>NUCLEOTIDE SEQUENCE [LARGE SCALE GENOMIC DNA]</scope>
    <source>
        <strain evidence="2 3">GA_2019</strain>
        <tissue evidence="2">Muscle</tissue>
    </source>
</reference>
<accession>A0ABV0P6U1</accession>
<protein>
    <submittedName>
        <fullName evidence="2">Uncharacterized protein</fullName>
    </submittedName>
</protein>
<comment type="caution">
    <text evidence="2">The sequence shown here is derived from an EMBL/GenBank/DDBJ whole genome shotgun (WGS) entry which is preliminary data.</text>
</comment>
<feature type="region of interest" description="Disordered" evidence="1">
    <location>
        <begin position="1"/>
        <end position="39"/>
    </location>
</feature>